<dbReference type="SUPFAM" id="SSF117281">
    <property type="entry name" value="Kelch motif"/>
    <property type="match status" value="1"/>
</dbReference>
<dbReference type="InterPro" id="IPR015915">
    <property type="entry name" value="Kelch-typ_b-propeller"/>
</dbReference>
<organism evidence="1 2">
    <name type="scientific">Durusdinium trenchii</name>
    <dbReference type="NCBI Taxonomy" id="1381693"/>
    <lineage>
        <taxon>Eukaryota</taxon>
        <taxon>Sar</taxon>
        <taxon>Alveolata</taxon>
        <taxon>Dinophyceae</taxon>
        <taxon>Suessiales</taxon>
        <taxon>Symbiodiniaceae</taxon>
        <taxon>Durusdinium</taxon>
    </lineage>
</organism>
<dbReference type="Gene3D" id="2.120.10.80">
    <property type="entry name" value="Kelch-type beta propeller"/>
    <property type="match status" value="1"/>
</dbReference>
<sequence length="73" mass="7976">MSSDAVDGFYLLGGFGSSTVTLYFYDRQANAWSTLTDNSGPMRRYGYTAGWSESDDGLYVFGGQDWSTCGDLS</sequence>
<protein>
    <submittedName>
        <fullName evidence="1">Uncharacterized protein</fullName>
    </submittedName>
</protein>
<evidence type="ECO:0000313" key="2">
    <source>
        <dbReference type="Proteomes" id="UP001642484"/>
    </source>
</evidence>
<accession>A0ABP0KJT6</accession>
<reference evidence="1 2" key="1">
    <citation type="submission" date="2024-02" db="EMBL/GenBank/DDBJ databases">
        <authorList>
            <person name="Chen Y."/>
            <person name="Shah S."/>
            <person name="Dougan E. K."/>
            <person name="Thang M."/>
            <person name="Chan C."/>
        </authorList>
    </citation>
    <scope>NUCLEOTIDE SEQUENCE [LARGE SCALE GENOMIC DNA]</scope>
</reference>
<proteinExistence type="predicted"/>
<dbReference type="Proteomes" id="UP001642484">
    <property type="component" value="Unassembled WGS sequence"/>
</dbReference>
<comment type="caution">
    <text evidence="1">The sequence shown here is derived from an EMBL/GenBank/DDBJ whole genome shotgun (WGS) entry which is preliminary data.</text>
</comment>
<dbReference type="EMBL" id="CAXAMN010008891">
    <property type="protein sequence ID" value="CAK9027086.1"/>
    <property type="molecule type" value="Genomic_DNA"/>
</dbReference>
<gene>
    <name evidence="1" type="ORF">CCMP2556_LOCUS16623</name>
</gene>
<name>A0ABP0KJT6_9DINO</name>
<evidence type="ECO:0000313" key="1">
    <source>
        <dbReference type="EMBL" id="CAK9027086.1"/>
    </source>
</evidence>
<keyword evidence="2" id="KW-1185">Reference proteome</keyword>